<comment type="caution">
    <text evidence="1">The sequence shown here is derived from an EMBL/GenBank/DDBJ whole genome shotgun (WGS) entry which is preliminary data.</text>
</comment>
<sequence length="106" mass="11717">MGQCNLMNIIMKILEIIAKLLKYLSLVPLAGINTFLRCCISSVCPVHSPQCPLGGAEFPAQYGTESTHFPDFKKGRAQGGWPPQEESCFSVCLLSYQMKFKIELCG</sequence>
<dbReference type="Proteomes" id="UP001345963">
    <property type="component" value="Unassembled WGS sequence"/>
</dbReference>
<organism evidence="1 2">
    <name type="scientific">Ataeniobius toweri</name>
    <dbReference type="NCBI Taxonomy" id="208326"/>
    <lineage>
        <taxon>Eukaryota</taxon>
        <taxon>Metazoa</taxon>
        <taxon>Chordata</taxon>
        <taxon>Craniata</taxon>
        <taxon>Vertebrata</taxon>
        <taxon>Euteleostomi</taxon>
        <taxon>Actinopterygii</taxon>
        <taxon>Neopterygii</taxon>
        <taxon>Teleostei</taxon>
        <taxon>Neoteleostei</taxon>
        <taxon>Acanthomorphata</taxon>
        <taxon>Ovalentaria</taxon>
        <taxon>Atherinomorphae</taxon>
        <taxon>Cyprinodontiformes</taxon>
        <taxon>Goodeidae</taxon>
        <taxon>Ataeniobius</taxon>
    </lineage>
</organism>
<name>A0ABU7AEI0_9TELE</name>
<reference evidence="1 2" key="1">
    <citation type="submission" date="2021-07" db="EMBL/GenBank/DDBJ databases">
        <authorList>
            <person name="Palmer J.M."/>
        </authorList>
    </citation>
    <scope>NUCLEOTIDE SEQUENCE [LARGE SCALE GENOMIC DNA]</scope>
    <source>
        <strain evidence="1 2">AT_MEX2019</strain>
        <tissue evidence="1">Muscle</tissue>
    </source>
</reference>
<dbReference type="EMBL" id="JAHUTI010011485">
    <property type="protein sequence ID" value="MED6236206.1"/>
    <property type="molecule type" value="Genomic_DNA"/>
</dbReference>
<keyword evidence="2" id="KW-1185">Reference proteome</keyword>
<evidence type="ECO:0000313" key="2">
    <source>
        <dbReference type="Proteomes" id="UP001345963"/>
    </source>
</evidence>
<proteinExistence type="predicted"/>
<evidence type="ECO:0000313" key="1">
    <source>
        <dbReference type="EMBL" id="MED6236206.1"/>
    </source>
</evidence>
<accession>A0ABU7AEI0</accession>
<protein>
    <submittedName>
        <fullName evidence="1">Uncharacterized protein</fullName>
    </submittedName>
</protein>
<gene>
    <name evidence="1" type="ORF">ATANTOWER_005805</name>
</gene>